<evidence type="ECO:0000259" key="10">
    <source>
        <dbReference type="SMART" id="SM00841"/>
    </source>
</evidence>
<dbReference type="AlphaFoldDB" id="A0A399FYU3"/>
<dbReference type="CDD" id="cd04470">
    <property type="entry name" value="S1_EF-P_repeat_1"/>
    <property type="match status" value="1"/>
</dbReference>
<dbReference type="InterPro" id="IPR008991">
    <property type="entry name" value="Translation_prot_SH3-like_sf"/>
</dbReference>
<evidence type="ECO:0000256" key="4">
    <source>
        <dbReference type="ARBA" id="ARBA00022490"/>
    </source>
</evidence>
<dbReference type="GO" id="GO:0005829">
    <property type="term" value="C:cytosol"/>
    <property type="evidence" value="ECO:0007669"/>
    <property type="project" value="UniProtKB-ARBA"/>
</dbReference>
<dbReference type="GO" id="GO:0003746">
    <property type="term" value="F:translation elongation factor activity"/>
    <property type="evidence" value="ECO:0007669"/>
    <property type="project" value="UniProtKB-UniRule"/>
</dbReference>
<evidence type="ECO:0000256" key="6">
    <source>
        <dbReference type="ARBA" id="ARBA00022917"/>
    </source>
</evidence>
<keyword evidence="5 7" id="KW-0251">Elongation factor</keyword>
<dbReference type="PANTHER" id="PTHR30053:SF12">
    <property type="entry name" value="ELONGATION FACTOR P (EF-P) FAMILY PROTEIN"/>
    <property type="match status" value="1"/>
</dbReference>
<dbReference type="Pfam" id="PF01132">
    <property type="entry name" value="EFP"/>
    <property type="match status" value="1"/>
</dbReference>
<comment type="subcellular location">
    <subcellularLocation>
        <location evidence="1 7">Cytoplasm</location>
    </subcellularLocation>
</comment>
<evidence type="ECO:0000256" key="3">
    <source>
        <dbReference type="ARBA" id="ARBA00009479"/>
    </source>
</evidence>
<dbReference type="InterPro" id="IPR001059">
    <property type="entry name" value="Transl_elong_P/YeiP_cen"/>
</dbReference>
<dbReference type="InterPro" id="IPR011768">
    <property type="entry name" value="Transl_elongation_fac_P"/>
</dbReference>
<keyword evidence="4 7" id="KW-0963">Cytoplasm</keyword>
<dbReference type="InterPro" id="IPR013185">
    <property type="entry name" value="Transl_elong_KOW-like"/>
</dbReference>
<dbReference type="CDD" id="cd05794">
    <property type="entry name" value="S1_EF-P_repeat_2"/>
    <property type="match status" value="1"/>
</dbReference>
<evidence type="ECO:0000256" key="2">
    <source>
        <dbReference type="ARBA" id="ARBA00004815"/>
    </source>
</evidence>
<feature type="domain" description="Elongation factor P C-terminal" evidence="10">
    <location>
        <begin position="129"/>
        <end position="184"/>
    </location>
</feature>
<dbReference type="UniPathway" id="UPA00345"/>
<dbReference type="Pfam" id="PF09285">
    <property type="entry name" value="Elong-fact-P_C"/>
    <property type="match status" value="1"/>
</dbReference>
<dbReference type="Gene3D" id="2.30.30.30">
    <property type="match status" value="1"/>
</dbReference>
<comment type="similarity">
    <text evidence="3 7 9">Belongs to the elongation factor P family.</text>
</comment>
<dbReference type="EMBL" id="NDHY01000004">
    <property type="protein sequence ID" value="RII00412.1"/>
    <property type="molecule type" value="Genomic_DNA"/>
</dbReference>
<dbReference type="FunFam" id="2.40.50.140:FF:000009">
    <property type="entry name" value="Elongation factor P"/>
    <property type="match status" value="1"/>
</dbReference>
<dbReference type="InterPro" id="IPR012340">
    <property type="entry name" value="NA-bd_OB-fold"/>
</dbReference>
<keyword evidence="6 7" id="KW-0648">Protein biosynthesis</keyword>
<dbReference type="SUPFAM" id="SSF50249">
    <property type="entry name" value="Nucleic acid-binding proteins"/>
    <property type="match status" value="2"/>
</dbReference>
<dbReference type="HAMAP" id="MF_00141">
    <property type="entry name" value="EF_P"/>
    <property type="match status" value="1"/>
</dbReference>
<evidence type="ECO:0000256" key="1">
    <source>
        <dbReference type="ARBA" id="ARBA00004496"/>
    </source>
</evidence>
<dbReference type="Proteomes" id="UP000266287">
    <property type="component" value="Unassembled WGS sequence"/>
</dbReference>
<dbReference type="FunFam" id="2.40.50.140:FF:000004">
    <property type="entry name" value="Elongation factor P"/>
    <property type="match status" value="1"/>
</dbReference>
<evidence type="ECO:0000256" key="7">
    <source>
        <dbReference type="HAMAP-Rule" id="MF_00141"/>
    </source>
</evidence>
<accession>A0A399FYU3</accession>
<gene>
    <name evidence="7 12" type="primary">efp</name>
    <name evidence="12" type="ORF">B9J77_02715</name>
</gene>
<comment type="caution">
    <text evidence="12">The sequence shown here is derived from an EMBL/GenBank/DDBJ whole genome shotgun (WGS) entry which is preliminary data.</text>
</comment>
<dbReference type="GO" id="GO:0043043">
    <property type="term" value="P:peptide biosynthetic process"/>
    <property type="evidence" value="ECO:0007669"/>
    <property type="project" value="InterPro"/>
</dbReference>
<evidence type="ECO:0000256" key="9">
    <source>
        <dbReference type="RuleBase" id="RU004389"/>
    </source>
</evidence>
<dbReference type="InterPro" id="IPR015365">
    <property type="entry name" value="Elong-fact-P_C"/>
</dbReference>
<comment type="pathway">
    <text evidence="2 7">Protein biosynthesis; polypeptide chain elongation.</text>
</comment>
<dbReference type="SMART" id="SM00841">
    <property type="entry name" value="Elong-fact-P_C"/>
    <property type="match status" value="1"/>
</dbReference>
<evidence type="ECO:0000259" key="11">
    <source>
        <dbReference type="SMART" id="SM01185"/>
    </source>
</evidence>
<evidence type="ECO:0000313" key="12">
    <source>
        <dbReference type="EMBL" id="RII00412.1"/>
    </source>
</evidence>
<dbReference type="Pfam" id="PF08207">
    <property type="entry name" value="EFP_N"/>
    <property type="match status" value="1"/>
</dbReference>
<organism evidence="12 13">
    <name type="scientific">candidate division NPL-UPA2 bacterium Unc8</name>
    <dbReference type="NCBI Taxonomy" id="1980939"/>
    <lineage>
        <taxon>Bacteria</taxon>
    </lineage>
</organism>
<dbReference type="PIRSF" id="PIRSF005901">
    <property type="entry name" value="EF-P"/>
    <property type="match status" value="1"/>
</dbReference>
<dbReference type="InterPro" id="IPR014722">
    <property type="entry name" value="Rib_uL2_dom2"/>
</dbReference>
<dbReference type="InterPro" id="IPR020599">
    <property type="entry name" value="Transl_elong_fac_P/YeiP"/>
</dbReference>
<protein>
    <recommendedName>
        <fullName evidence="7 8">Elongation factor P</fullName>
        <shortName evidence="7">EF-P</shortName>
    </recommendedName>
</protein>
<reference evidence="12 13" key="1">
    <citation type="submission" date="2018-08" db="EMBL/GenBank/DDBJ databases">
        <title>Draft genome of candidate division NPL-UPA2 bacterium Unc8 that adapted to ultra-basic serpentinizing groundwater.</title>
        <authorList>
            <person name="Ishii S."/>
            <person name="Suzuki S."/>
            <person name="Nealson K.H."/>
        </authorList>
    </citation>
    <scope>NUCLEOTIDE SEQUENCE [LARGE SCALE GENOMIC DNA]</scope>
    <source>
        <strain evidence="12">Unc8</strain>
    </source>
</reference>
<dbReference type="FunFam" id="2.30.30.30:FF:000003">
    <property type="entry name" value="Elongation factor P"/>
    <property type="match status" value="1"/>
</dbReference>
<dbReference type="PANTHER" id="PTHR30053">
    <property type="entry name" value="ELONGATION FACTOR P"/>
    <property type="match status" value="1"/>
</dbReference>
<feature type="domain" description="Translation elongation factor P/YeiP central" evidence="11">
    <location>
        <begin position="67"/>
        <end position="121"/>
    </location>
</feature>
<dbReference type="SUPFAM" id="SSF50104">
    <property type="entry name" value="Translation proteins SH3-like domain"/>
    <property type="match status" value="1"/>
</dbReference>
<comment type="function">
    <text evidence="7">Involved in peptide bond synthesis. Stimulates efficient translation and peptide-bond synthesis on native or reconstituted 70S ribosomes in vitro. Probably functions indirectly by altering the affinity of the ribosome for aminoacyl-tRNA, thus increasing their reactivity as acceptors for peptidyl transferase.</text>
</comment>
<evidence type="ECO:0000256" key="5">
    <source>
        <dbReference type="ARBA" id="ARBA00022768"/>
    </source>
</evidence>
<sequence>MMPTSQFRKGMVLELEGGLYEVISFEHVKPGKGGALIPARLKELKSGRIIERTFRSGEKVAEATLREKEIQYLYQSEDNFYFIDLESYEQVILTESQLGEKTKFLKEEMVLTASMHNEKPMEVKFPQFVELLIVRTEPGVRGDTVGGGFKVATLETGATVQVPLFIKDNDLVRIDTRTGKYSGRI</sequence>
<dbReference type="SMART" id="SM01185">
    <property type="entry name" value="EFP"/>
    <property type="match status" value="1"/>
</dbReference>
<dbReference type="Gene3D" id="2.40.50.140">
    <property type="entry name" value="Nucleic acid-binding proteins"/>
    <property type="match status" value="2"/>
</dbReference>
<dbReference type="NCBIfam" id="TIGR00038">
    <property type="entry name" value="efp"/>
    <property type="match status" value="1"/>
</dbReference>
<evidence type="ECO:0000313" key="13">
    <source>
        <dbReference type="Proteomes" id="UP000266287"/>
    </source>
</evidence>
<name>A0A399FYU3_UNCN2</name>
<evidence type="ECO:0000256" key="8">
    <source>
        <dbReference type="NCBIfam" id="TIGR00038"/>
    </source>
</evidence>
<proteinExistence type="inferred from homology"/>
<dbReference type="NCBIfam" id="NF001810">
    <property type="entry name" value="PRK00529.1"/>
    <property type="match status" value="1"/>
</dbReference>